<evidence type="ECO:0000313" key="2">
    <source>
        <dbReference type="Proteomes" id="UP000273898"/>
    </source>
</evidence>
<evidence type="ECO:0000313" key="1">
    <source>
        <dbReference type="EMBL" id="RLJ80220.1"/>
    </source>
</evidence>
<gene>
    <name evidence="1" type="ORF">BCL90_0970</name>
</gene>
<sequence>MPNSPLSKLALSKAKVVLLILKKELYTSHLEWEAIDFPILLKDLKIDDLSLQVEDDAPRKEHYHSLYLICASAWPPWALR</sequence>
<accession>A0A497YJ33</accession>
<dbReference type="EMBL" id="RCCK01000010">
    <property type="protein sequence ID" value="RLJ80220.1"/>
    <property type="molecule type" value="Genomic_DNA"/>
</dbReference>
<organism evidence="1 2">
    <name type="scientific">Pedobacter alluvionis</name>
    <dbReference type="NCBI Taxonomy" id="475253"/>
    <lineage>
        <taxon>Bacteria</taxon>
        <taxon>Pseudomonadati</taxon>
        <taxon>Bacteroidota</taxon>
        <taxon>Sphingobacteriia</taxon>
        <taxon>Sphingobacteriales</taxon>
        <taxon>Sphingobacteriaceae</taxon>
        <taxon>Pedobacter</taxon>
    </lineage>
</organism>
<dbReference type="AlphaFoldDB" id="A0A497YJ33"/>
<reference evidence="1 2" key="1">
    <citation type="submission" date="2018-10" db="EMBL/GenBank/DDBJ databases">
        <title>Genomic Encyclopedia of Archaeal and Bacterial Type Strains, Phase II (KMG-II): from individual species to whole genera.</title>
        <authorList>
            <person name="Goeker M."/>
        </authorList>
    </citation>
    <scope>NUCLEOTIDE SEQUENCE [LARGE SCALE GENOMIC DNA]</scope>
    <source>
        <strain evidence="1 2">DSM 19624</strain>
    </source>
</reference>
<proteinExistence type="predicted"/>
<protein>
    <submittedName>
        <fullName evidence="1">Uncharacterized protein</fullName>
    </submittedName>
</protein>
<dbReference type="Proteomes" id="UP000273898">
    <property type="component" value="Unassembled WGS sequence"/>
</dbReference>
<name>A0A497YJ33_9SPHI</name>
<comment type="caution">
    <text evidence="1">The sequence shown here is derived from an EMBL/GenBank/DDBJ whole genome shotgun (WGS) entry which is preliminary data.</text>
</comment>